<dbReference type="EMBL" id="WTPW01001933">
    <property type="protein sequence ID" value="KAF0406861.1"/>
    <property type="molecule type" value="Genomic_DNA"/>
</dbReference>
<gene>
    <name evidence="1" type="ORF">F8M41_008808</name>
</gene>
<evidence type="ECO:0000313" key="2">
    <source>
        <dbReference type="Proteomes" id="UP000439903"/>
    </source>
</evidence>
<sequence>MMKTLNSLPFVNSTKAVASPKLNHKLRNSSLVVLRNVLPKFPFCIKYRNEHHRNLFSPFALLEEAEVGVVKVEVTTFLVTGIFKRSMS</sequence>
<protein>
    <submittedName>
        <fullName evidence="1">Uncharacterized protein</fullName>
    </submittedName>
</protein>
<comment type="caution">
    <text evidence="1">The sequence shown here is derived from an EMBL/GenBank/DDBJ whole genome shotgun (WGS) entry which is preliminary data.</text>
</comment>
<evidence type="ECO:0000313" key="1">
    <source>
        <dbReference type="EMBL" id="KAF0406861.1"/>
    </source>
</evidence>
<proteinExistence type="predicted"/>
<reference evidence="1 2" key="1">
    <citation type="journal article" date="2019" name="Environ. Microbiol.">
        <title>At the nexus of three kingdoms: the genome of the mycorrhizal fungus Gigaspora margarita provides insights into plant, endobacterial and fungal interactions.</title>
        <authorList>
            <person name="Venice F."/>
            <person name="Ghignone S."/>
            <person name="Salvioli di Fossalunga A."/>
            <person name="Amselem J."/>
            <person name="Novero M."/>
            <person name="Xianan X."/>
            <person name="Sedzielewska Toro K."/>
            <person name="Morin E."/>
            <person name="Lipzen A."/>
            <person name="Grigoriev I.V."/>
            <person name="Henrissat B."/>
            <person name="Martin F.M."/>
            <person name="Bonfante P."/>
        </authorList>
    </citation>
    <scope>NUCLEOTIDE SEQUENCE [LARGE SCALE GENOMIC DNA]</scope>
    <source>
        <strain evidence="1 2">BEG34</strain>
    </source>
</reference>
<accession>A0A8H3X4J5</accession>
<name>A0A8H3X4J5_GIGMA</name>
<organism evidence="1 2">
    <name type="scientific">Gigaspora margarita</name>
    <dbReference type="NCBI Taxonomy" id="4874"/>
    <lineage>
        <taxon>Eukaryota</taxon>
        <taxon>Fungi</taxon>
        <taxon>Fungi incertae sedis</taxon>
        <taxon>Mucoromycota</taxon>
        <taxon>Glomeromycotina</taxon>
        <taxon>Glomeromycetes</taxon>
        <taxon>Diversisporales</taxon>
        <taxon>Gigasporaceae</taxon>
        <taxon>Gigaspora</taxon>
    </lineage>
</organism>
<keyword evidence="2" id="KW-1185">Reference proteome</keyword>
<dbReference type="AlphaFoldDB" id="A0A8H3X4J5"/>
<dbReference type="Proteomes" id="UP000439903">
    <property type="component" value="Unassembled WGS sequence"/>
</dbReference>